<reference evidence="6 7" key="1">
    <citation type="submission" date="2009-08" db="EMBL/GenBank/DDBJ databases">
        <title>The Genome Sequence of Spizellomyces punctatus strain DAOM BR117.</title>
        <authorList>
            <consortium name="The Broad Institute Genome Sequencing Platform"/>
            <person name="Russ C."/>
            <person name="Cuomo C."/>
            <person name="Shea T."/>
            <person name="Young S.K."/>
            <person name="Zeng Q."/>
            <person name="Koehrsen M."/>
            <person name="Haas B."/>
            <person name="Borodovsky M."/>
            <person name="Guigo R."/>
            <person name="Alvarado L."/>
            <person name="Berlin A."/>
            <person name="Bochicchio J."/>
            <person name="Borenstein D."/>
            <person name="Chapman S."/>
            <person name="Chen Z."/>
            <person name="Engels R."/>
            <person name="Freedman E."/>
            <person name="Gellesch M."/>
            <person name="Goldberg J."/>
            <person name="Griggs A."/>
            <person name="Gujja S."/>
            <person name="Heiman D."/>
            <person name="Hepburn T."/>
            <person name="Howarth C."/>
            <person name="Jen D."/>
            <person name="Larson L."/>
            <person name="Lewis B."/>
            <person name="Mehta T."/>
            <person name="Park D."/>
            <person name="Pearson M."/>
            <person name="Roberts A."/>
            <person name="Saif S."/>
            <person name="Shenoy N."/>
            <person name="Sisk P."/>
            <person name="Stolte C."/>
            <person name="Sykes S."/>
            <person name="Thomson T."/>
            <person name="Walk T."/>
            <person name="White J."/>
            <person name="Yandava C."/>
            <person name="Burger G."/>
            <person name="Gray M.W."/>
            <person name="Holland P.W.H."/>
            <person name="King N."/>
            <person name="Lang F.B.F."/>
            <person name="Roger A.J."/>
            <person name="Ruiz-Trillo I."/>
            <person name="Lander E."/>
            <person name="Nusbaum C."/>
        </authorList>
    </citation>
    <scope>NUCLEOTIDE SEQUENCE [LARGE SCALE GENOMIC DNA]</scope>
    <source>
        <strain evidence="6 7">DAOM BR117</strain>
    </source>
</reference>
<proteinExistence type="inferred from homology"/>
<dbReference type="AlphaFoldDB" id="A0A0L0H437"/>
<dbReference type="GO" id="GO:0005576">
    <property type="term" value="C:extracellular region"/>
    <property type="evidence" value="ECO:0007669"/>
    <property type="project" value="UniProtKB-SubCell"/>
</dbReference>
<gene>
    <name evidence="6" type="ORF">SPPG_08572</name>
</gene>
<dbReference type="Proteomes" id="UP000053201">
    <property type="component" value="Unassembled WGS sequence"/>
</dbReference>
<protein>
    <recommendedName>
        <fullName evidence="8">SMP-30/Gluconolactonase/LRE-like region domain-containing protein</fullName>
    </recommendedName>
</protein>
<keyword evidence="3" id="KW-0964">Secreted</keyword>
<dbReference type="RefSeq" id="XP_016604007.1">
    <property type="nucleotide sequence ID" value="XM_016756719.1"/>
</dbReference>
<dbReference type="Gene3D" id="2.120.10.30">
    <property type="entry name" value="TolB, C-terminal domain"/>
    <property type="match status" value="1"/>
</dbReference>
<dbReference type="GeneID" id="27691726"/>
<feature type="transmembrane region" description="Helical" evidence="5">
    <location>
        <begin position="53"/>
        <end position="74"/>
    </location>
</feature>
<dbReference type="InterPro" id="IPR017996">
    <property type="entry name" value="MRJP/yellow-related"/>
</dbReference>
<dbReference type="InParanoid" id="A0A0L0H437"/>
<evidence type="ECO:0000256" key="5">
    <source>
        <dbReference type="SAM" id="Phobius"/>
    </source>
</evidence>
<dbReference type="SUPFAM" id="SSF101898">
    <property type="entry name" value="NHL repeat"/>
    <property type="match status" value="1"/>
</dbReference>
<evidence type="ECO:0008006" key="8">
    <source>
        <dbReference type="Google" id="ProtNLM"/>
    </source>
</evidence>
<evidence type="ECO:0000256" key="3">
    <source>
        <dbReference type="ARBA" id="ARBA00022525"/>
    </source>
</evidence>
<accession>A0A0L0H437</accession>
<comment type="similarity">
    <text evidence="2">Belongs to the major royal jelly protein family.</text>
</comment>
<evidence type="ECO:0000256" key="2">
    <source>
        <dbReference type="ARBA" id="ARBA00009127"/>
    </source>
</evidence>
<keyword evidence="5" id="KW-0472">Membrane</keyword>
<evidence type="ECO:0000256" key="4">
    <source>
        <dbReference type="SAM" id="MobiDB-lite"/>
    </source>
</evidence>
<dbReference type="VEuPathDB" id="FungiDB:SPPG_08572"/>
<keyword evidence="5" id="KW-1133">Transmembrane helix</keyword>
<evidence type="ECO:0000256" key="1">
    <source>
        <dbReference type="ARBA" id="ARBA00004613"/>
    </source>
</evidence>
<dbReference type="EMBL" id="KQ257472">
    <property type="protein sequence ID" value="KNC95967.1"/>
    <property type="molecule type" value="Genomic_DNA"/>
</dbReference>
<dbReference type="InterPro" id="IPR011042">
    <property type="entry name" value="6-blade_b-propeller_TolB-like"/>
</dbReference>
<evidence type="ECO:0000313" key="7">
    <source>
        <dbReference type="Proteomes" id="UP000053201"/>
    </source>
</evidence>
<keyword evidence="7" id="KW-1185">Reference proteome</keyword>
<dbReference type="OrthoDB" id="7776143at2759"/>
<dbReference type="Pfam" id="PF03022">
    <property type="entry name" value="MRJP"/>
    <property type="match status" value="1"/>
</dbReference>
<comment type="subcellular location">
    <subcellularLocation>
        <location evidence="1">Secreted</location>
    </subcellularLocation>
</comment>
<feature type="region of interest" description="Disordered" evidence="4">
    <location>
        <begin position="1"/>
        <end position="40"/>
    </location>
</feature>
<name>A0A0L0H437_SPIPD</name>
<evidence type="ECO:0000313" key="6">
    <source>
        <dbReference type="EMBL" id="KNC95967.1"/>
    </source>
</evidence>
<sequence length="429" mass="47227">MAEIRKRNKGIEAEGSAAKEQESPVERPPAPRPERRQREPVPQRLDGIVLDPYVFFAVKVLAVAVVGLLLWVIFYGNQGLGGKPFPEPATVGSPLLDSSALEVVADLPSPPGSVAVAHDGRIFFSFHPQHGHDTKLAYWDPANKTYTPFPTIRNQLGFNAITAVVIHNRTLFVLDHGLYGAVAPMLVWWDLTTNKEKMRYMLADLAGYGSTLSSLSVHPDGRRVFITDSSMLRGFPSIIEVDTFQLTAAIVLSSKKLRAEPYLFTTDVDTKGPRPLKWSYFNLLPWRPAVSSIIVDRSGEWVYFAATASNVLYRVPTAALQKAFDAKDPTLANKLVEISSTHKPASTGMLTGKNGDILLSDFQTSSIRAFDPTAPASHMKQIVRDPTLLRWPEQMSIGPDGYLYIANSALHLPLTGRKASSGQILKIKI</sequence>
<feature type="compositionally biased region" description="Basic and acidic residues" evidence="4">
    <location>
        <begin position="9"/>
        <end position="25"/>
    </location>
</feature>
<keyword evidence="5" id="KW-0812">Transmembrane</keyword>
<organism evidence="6 7">
    <name type="scientific">Spizellomyces punctatus (strain DAOM BR117)</name>
    <dbReference type="NCBI Taxonomy" id="645134"/>
    <lineage>
        <taxon>Eukaryota</taxon>
        <taxon>Fungi</taxon>
        <taxon>Fungi incertae sedis</taxon>
        <taxon>Chytridiomycota</taxon>
        <taxon>Chytridiomycota incertae sedis</taxon>
        <taxon>Chytridiomycetes</taxon>
        <taxon>Spizellomycetales</taxon>
        <taxon>Spizellomycetaceae</taxon>
        <taxon>Spizellomyces</taxon>
    </lineage>
</organism>